<evidence type="ECO:0000259" key="1">
    <source>
        <dbReference type="Pfam" id="PF01593"/>
    </source>
</evidence>
<accession>A0A381S976</accession>
<dbReference type="EMBL" id="UINC01002745">
    <property type="protein sequence ID" value="SUZ99861.1"/>
    <property type="molecule type" value="Genomic_DNA"/>
</dbReference>
<organism evidence="2">
    <name type="scientific">marine metagenome</name>
    <dbReference type="NCBI Taxonomy" id="408172"/>
    <lineage>
        <taxon>unclassified sequences</taxon>
        <taxon>metagenomes</taxon>
        <taxon>ecological metagenomes</taxon>
    </lineage>
</organism>
<feature type="domain" description="Amine oxidase" evidence="1">
    <location>
        <begin position="1"/>
        <end position="404"/>
    </location>
</feature>
<proteinExistence type="predicted"/>
<dbReference type="Pfam" id="PF01593">
    <property type="entry name" value="Amino_oxidase"/>
    <property type="match status" value="1"/>
</dbReference>
<feature type="non-terminal residue" evidence="2">
    <location>
        <position position="1"/>
    </location>
</feature>
<dbReference type="GO" id="GO:0016491">
    <property type="term" value="F:oxidoreductase activity"/>
    <property type="evidence" value="ECO:0007669"/>
    <property type="project" value="InterPro"/>
</dbReference>
<dbReference type="PANTHER" id="PTHR42923">
    <property type="entry name" value="PROTOPORPHYRINOGEN OXIDASE"/>
    <property type="match status" value="1"/>
</dbReference>
<dbReference type="InterPro" id="IPR050464">
    <property type="entry name" value="Zeta_carotene_desat/Oxidored"/>
</dbReference>
<dbReference type="Gene3D" id="3.50.50.60">
    <property type="entry name" value="FAD/NAD(P)-binding domain"/>
    <property type="match status" value="1"/>
</dbReference>
<dbReference type="SUPFAM" id="SSF51905">
    <property type="entry name" value="FAD/NAD(P)-binding domain"/>
    <property type="match status" value="1"/>
</dbReference>
<gene>
    <name evidence="2" type="ORF">METZ01_LOCUS52715</name>
</gene>
<dbReference type="InterPro" id="IPR002937">
    <property type="entry name" value="Amino_oxidase"/>
</dbReference>
<dbReference type="InterPro" id="IPR036188">
    <property type="entry name" value="FAD/NAD-bd_sf"/>
</dbReference>
<dbReference type="AlphaFoldDB" id="A0A381S976"/>
<sequence>VLERQASVGGRMTLRTENNIEYNTGARLVYSFSKDLLTLMNQLGLTSDILPVEQTNTAIRCNGVDHPAHLTPGPGILASPFVKLRHIPALMRMSVELLGRQFHRNPNDLAAGHLPDDQTMVEYLETRGLATIGRFLLEPVFRGTRGWRLQDVSPAFFMSTSAAMLRARPLNFQDGIGMLANRLALQNKVVTGVEVTDIARMNDTDPDGCTITYRTAGETLQFRADIVVVAVEGSLAVNIIRNPSPEESRWFSAIRYNSGGVLHYQLNKQLPATLRFYGPGENELISIFEMRPGPDASVHVLFHLSPEGVQRATEQGLEHDIERLLQGILPEIVVENRQHICSRFDQWIPNYLPISYPGYVAALREFRQRQSVNPGRCYYAGDYMAQALTGGACRSGKLTADTIIDHWGKS</sequence>
<reference evidence="2" key="1">
    <citation type="submission" date="2018-05" db="EMBL/GenBank/DDBJ databases">
        <authorList>
            <person name="Lanie J.A."/>
            <person name="Ng W.-L."/>
            <person name="Kazmierczak K.M."/>
            <person name="Andrzejewski T.M."/>
            <person name="Davidsen T.M."/>
            <person name="Wayne K.J."/>
            <person name="Tettelin H."/>
            <person name="Glass J.I."/>
            <person name="Rusch D."/>
            <person name="Podicherti R."/>
            <person name="Tsui H.-C.T."/>
            <person name="Winkler M.E."/>
        </authorList>
    </citation>
    <scope>NUCLEOTIDE SEQUENCE</scope>
</reference>
<name>A0A381S976_9ZZZZ</name>
<protein>
    <recommendedName>
        <fullName evidence="1">Amine oxidase domain-containing protein</fullName>
    </recommendedName>
</protein>
<evidence type="ECO:0000313" key="2">
    <source>
        <dbReference type="EMBL" id="SUZ99861.1"/>
    </source>
</evidence>